<dbReference type="Proteomes" id="UP000504636">
    <property type="component" value="Unplaced"/>
</dbReference>
<evidence type="ECO:0000313" key="2">
    <source>
        <dbReference type="EMBL" id="KAF2805808.1"/>
    </source>
</evidence>
<feature type="signal peptide" evidence="1">
    <location>
        <begin position="1"/>
        <end position="26"/>
    </location>
</feature>
<keyword evidence="1" id="KW-0732">Signal</keyword>
<reference evidence="4" key="2">
    <citation type="submission" date="2020-04" db="EMBL/GenBank/DDBJ databases">
        <authorList>
            <consortium name="NCBI Genome Project"/>
        </authorList>
    </citation>
    <scope>NUCLEOTIDE SEQUENCE</scope>
    <source>
        <strain evidence="4">CBS 304.34</strain>
    </source>
</reference>
<dbReference type="GeneID" id="54461599"/>
<name>A0A6A6YB55_9PEZI</name>
<proteinExistence type="predicted"/>
<evidence type="ECO:0000313" key="3">
    <source>
        <dbReference type="Proteomes" id="UP000504636"/>
    </source>
</evidence>
<sequence length="224" mass="24181">MYRTLGFDLMKLWIASCALQLTSVPASLPQTCYRLDSSPYPDDRVPYLNGSIPRWVSCNPDQAISHCCQAFDLCLDNGLCRGFQAGGDQVLELEGCTDAAWRPPCPQYFADSRYGTLGADVRVLIWACSYDSDGEYCVGSTDPGGVSIWDASCCADASKRIRTIPPFKSMHMAGDVTKRIEMWQGSRANTVSNGDNSSSGSSNDWGMSNKIAFGAGIVAVAGVL</sequence>
<gene>
    <name evidence="2 4" type="ORF">BDZ99DRAFT_466165</name>
</gene>
<dbReference type="AlphaFoldDB" id="A0A6A6YB55"/>
<dbReference type="EMBL" id="MU003708">
    <property type="protein sequence ID" value="KAF2805808.1"/>
    <property type="molecule type" value="Genomic_DNA"/>
</dbReference>
<dbReference type="RefSeq" id="XP_033572772.1">
    <property type="nucleotide sequence ID" value="XM_033720706.1"/>
</dbReference>
<reference evidence="4" key="3">
    <citation type="submission" date="2025-04" db="UniProtKB">
        <authorList>
            <consortium name="RefSeq"/>
        </authorList>
    </citation>
    <scope>IDENTIFICATION</scope>
    <source>
        <strain evidence="4">CBS 304.34</strain>
    </source>
</reference>
<keyword evidence="3" id="KW-1185">Reference proteome</keyword>
<evidence type="ECO:0000256" key="1">
    <source>
        <dbReference type="SAM" id="SignalP"/>
    </source>
</evidence>
<feature type="chain" id="PRO_5044628971" evidence="1">
    <location>
        <begin position="27"/>
        <end position="224"/>
    </location>
</feature>
<reference evidence="2 4" key="1">
    <citation type="journal article" date="2020" name="Stud. Mycol.">
        <title>101 Dothideomycetes genomes: a test case for predicting lifestyles and emergence of pathogens.</title>
        <authorList>
            <person name="Haridas S."/>
            <person name="Albert R."/>
            <person name="Binder M."/>
            <person name="Bloem J."/>
            <person name="Labutti K."/>
            <person name="Salamov A."/>
            <person name="Andreopoulos B."/>
            <person name="Baker S."/>
            <person name="Barry K."/>
            <person name="Bills G."/>
            <person name="Bluhm B."/>
            <person name="Cannon C."/>
            <person name="Castanera R."/>
            <person name="Culley D."/>
            <person name="Daum C."/>
            <person name="Ezra D."/>
            <person name="Gonzalez J."/>
            <person name="Henrissat B."/>
            <person name="Kuo A."/>
            <person name="Liang C."/>
            <person name="Lipzen A."/>
            <person name="Lutzoni F."/>
            <person name="Magnuson J."/>
            <person name="Mondo S."/>
            <person name="Nolan M."/>
            <person name="Ohm R."/>
            <person name="Pangilinan J."/>
            <person name="Park H.-J."/>
            <person name="Ramirez L."/>
            <person name="Alfaro M."/>
            <person name="Sun H."/>
            <person name="Tritt A."/>
            <person name="Yoshinaga Y."/>
            <person name="Zwiers L.-H."/>
            <person name="Turgeon B."/>
            <person name="Goodwin S."/>
            <person name="Spatafora J."/>
            <person name="Crous P."/>
            <person name="Grigoriev I."/>
        </authorList>
    </citation>
    <scope>NUCLEOTIDE SEQUENCE</scope>
    <source>
        <strain evidence="2 4">CBS 304.34</strain>
    </source>
</reference>
<organism evidence="2">
    <name type="scientific">Mytilinidion resinicola</name>
    <dbReference type="NCBI Taxonomy" id="574789"/>
    <lineage>
        <taxon>Eukaryota</taxon>
        <taxon>Fungi</taxon>
        <taxon>Dikarya</taxon>
        <taxon>Ascomycota</taxon>
        <taxon>Pezizomycotina</taxon>
        <taxon>Dothideomycetes</taxon>
        <taxon>Pleosporomycetidae</taxon>
        <taxon>Mytilinidiales</taxon>
        <taxon>Mytilinidiaceae</taxon>
        <taxon>Mytilinidion</taxon>
    </lineage>
</organism>
<accession>A0A6A6YB55</accession>
<evidence type="ECO:0000313" key="4">
    <source>
        <dbReference type="RefSeq" id="XP_033572772.1"/>
    </source>
</evidence>
<dbReference type="OrthoDB" id="5215637at2759"/>
<protein>
    <submittedName>
        <fullName evidence="2 4">Uncharacterized protein</fullName>
    </submittedName>
</protein>